<evidence type="ECO:0000313" key="4">
    <source>
        <dbReference type="Proteomes" id="UP000619545"/>
    </source>
</evidence>
<dbReference type="RefSeq" id="WP_011018551.1">
    <property type="nucleotide sequence ID" value="NZ_DUJS01000004.1"/>
</dbReference>
<dbReference type="EMBL" id="DUJS01000004">
    <property type="protein sequence ID" value="HII70680.1"/>
    <property type="molecule type" value="Genomic_DNA"/>
</dbReference>
<dbReference type="SUPFAM" id="SSF56770">
    <property type="entry name" value="HydA/Nqo6-like"/>
    <property type="match status" value="1"/>
</dbReference>
<dbReference type="PANTHER" id="PTHR42845">
    <property type="entry name" value="COENZYME F420-REDUCING HYDROGENASE, GAMMA SUBUNIT"/>
    <property type="match status" value="1"/>
</dbReference>
<organism evidence="3 4">
    <name type="scientific">Methanopyrus kandleri</name>
    <dbReference type="NCBI Taxonomy" id="2320"/>
    <lineage>
        <taxon>Archaea</taxon>
        <taxon>Methanobacteriati</taxon>
        <taxon>Methanobacteriota</taxon>
        <taxon>Methanomada group</taxon>
        <taxon>Methanopyri</taxon>
        <taxon>Methanopyrales</taxon>
        <taxon>Methanopyraceae</taxon>
        <taxon>Methanopyrus</taxon>
    </lineage>
</organism>
<dbReference type="AlphaFoldDB" id="A0A832T2A7"/>
<dbReference type="Gene3D" id="3.40.50.700">
    <property type="entry name" value="NADH:ubiquinone oxidoreductase-like, 20kDa subunit"/>
    <property type="match status" value="1"/>
</dbReference>
<proteinExistence type="predicted"/>
<sequence length="305" mass="33100">MGKATIATAQLSSCVGCHVSLLDLHEKLLDLLEDAIEIEYCYVLVDQKEIPEHVNVAVIEGSIRNEEDLEVAEELREAADIVVAVGTCACYGGVHGLANLYQLDDILEWVFKETPTTDDEGETPEEVVPELFGYVRPLPEVIDVDYMLPGCPPKPESIAEVITAILEDREPELPTTNLCEECPREKEDIPIEEIKFRTGQGRPDPDKCLLEQGYPCMGPATVAGCGAACPSRGLSCRGCNGPTKQALDQGAAFLDAIASVSFETDVDVEEILEGLVDLPGKLYMFSMAASLLKGHRDVIFGSKGE</sequence>
<evidence type="ECO:0000256" key="1">
    <source>
        <dbReference type="ARBA" id="ARBA00023002"/>
    </source>
</evidence>
<gene>
    <name evidence="3" type="ORF">HA336_05550</name>
</gene>
<dbReference type="PANTHER" id="PTHR42845:SF2">
    <property type="entry name" value="F420-NON-REDUCING HYDROGENASE VHU SUBUNIT G"/>
    <property type="match status" value="1"/>
</dbReference>
<dbReference type="InterPro" id="IPR037024">
    <property type="entry name" value="NiFe_Hase_small_N_sf"/>
</dbReference>
<dbReference type="Proteomes" id="UP000619545">
    <property type="component" value="Unassembled WGS sequence"/>
</dbReference>
<dbReference type="GO" id="GO:0016491">
    <property type="term" value="F:oxidoreductase activity"/>
    <property type="evidence" value="ECO:0007669"/>
    <property type="project" value="UniProtKB-KW"/>
</dbReference>
<dbReference type="GeneID" id="1477482"/>
<reference evidence="3" key="1">
    <citation type="journal article" date="2020" name="bioRxiv">
        <title>A rank-normalized archaeal taxonomy based on genome phylogeny resolves widespread incomplete and uneven classifications.</title>
        <authorList>
            <person name="Rinke C."/>
            <person name="Chuvochina M."/>
            <person name="Mussig A.J."/>
            <person name="Chaumeil P.-A."/>
            <person name="Waite D.W."/>
            <person name="Whitman W.B."/>
            <person name="Parks D.H."/>
            <person name="Hugenholtz P."/>
        </authorList>
    </citation>
    <scope>NUCLEOTIDE SEQUENCE</scope>
    <source>
        <strain evidence="3">UBA8853</strain>
    </source>
</reference>
<evidence type="ECO:0000259" key="2">
    <source>
        <dbReference type="Pfam" id="PF01058"/>
    </source>
</evidence>
<comment type="caution">
    <text evidence="3">The sequence shown here is derived from an EMBL/GenBank/DDBJ whole genome shotgun (WGS) entry which is preliminary data.</text>
</comment>
<dbReference type="Pfam" id="PF01058">
    <property type="entry name" value="Oxidored_q6"/>
    <property type="match status" value="1"/>
</dbReference>
<dbReference type="InterPro" id="IPR006137">
    <property type="entry name" value="NADH_UbQ_OxRdtase-like_20kDa"/>
</dbReference>
<accession>A0A832T2A7</accession>
<keyword evidence="1" id="KW-0560">Oxidoreductase</keyword>
<dbReference type="OMA" id="GSWPEDI"/>
<protein>
    <submittedName>
        <fullName evidence="3">F420-nonreducing hydrogenase</fullName>
    </submittedName>
</protein>
<feature type="domain" description="NADH:ubiquinone oxidoreductase-like 20kDa subunit" evidence="2">
    <location>
        <begin position="14"/>
        <end position="164"/>
    </location>
</feature>
<dbReference type="InterPro" id="IPR051349">
    <property type="entry name" value="Hydrogenase_assoc-protein"/>
</dbReference>
<evidence type="ECO:0000313" key="3">
    <source>
        <dbReference type="EMBL" id="HII70680.1"/>
    </source>
</evidence>
<name>A0A832T2A7_9EURY</name>
<dbReference type="GO" id="GO:0051536">
    <property type="term" value="F:iron-sulfur cluster binding"/>
    <property type="evidence" value="ECO:0007669"/>
    <property type="project" value="InterPro"/>
</dbReference>